<proteinExistence type="predicted"/>
<dbReference type="AlphaFoldDB" id="A0AAV2SC49"/>
<accession>A0AAV2SC49</accession>
<dbReference type="Proteomes" id="UP001497623">
    <property type="component" value="Unassembled WGS sequence"/>
</dbReference>
<protein>
    <submittedName>
        <fullName evidence="2">Uncharacterized protein</fullName>
    </submittedName>
</protein>
<feature type="region of interest" description="Disordered" evidence="1">
    <location>
        <begin position="56"/>
        <end position="81"/>
    </location>
</feature>
<evidence type="ECO:0000313" key="2">
    <source>
        <dbReference type="EMBL" id="CAL4170892.1"/>
    </source>
</evidence>
<sequence>MVCGMNPLYKTENNVVHSSSPSPQNYKNAVKPPIAIKPIFNAILHSDLGHLNNTQSSLRQKLPPMPPPRSRKRTVPPGDYERQFSMADFKGLERELELARYENKEEHSQNLPKSGVSGHVVNLPTLTKCTKNHIFLPKSEFIHSTTQPYINRIPNKFQSPRDKNALLIEKVRGSSAPCVGYQQDLPFTSYQQNKQLETLPLHQESNLSASLRSSLSPPCTTNSTLIISVNNSNNNVNKNNNMLREDYNLKPIVKDSIVDISTEPNIRLSDILLLPFSETANPPSSILKASTLTTTAISTPIVITSSVTNSGSYRVHSTCPATTTASKMCSCSNSTCLEHNEEQVLKKKRF</sequence>
<gene>
    <name evidence="2" type="ORF">MNOR_LOCUS34054</name>
</gene>
<evidence type="ECO:0000256" key="1">
    <source>
        <dbReference type="SAM" id="MobiDB-lite"/>
    </source>
</evidence>
<organism evidence="2 3">
    <name type="scientific">Meganyctiphanes norvegica</name>
    <name type="common">Northern krill</name>
    <name type="synonym">Thysanopoda norvegica</name>
    <dbReference type="NCBI Taxonomy" id="48144"/>
    <lineage>
        <taxon>Eukaryota</taxon>
        <taxon>Metazoa</taxon>
        <taxon>Ecdysozoa</taxon>
        <taxon>Arthropoda</taxon>
        <taxon>Crustacea</taxon>
        <taxon>Multicrustacea</taxon>
        <taxon>Malacostraca</taxon>
        <taxon>Eumalacostraca</taxon>
        <taxon>Eucarida</taxon>
        <taxon>Euphausiacea</taxon>
        <taxon>Euphausiidae</taxon>
        <taxon>Meganyctiphanes</taxon>
    </lineage>
</organism>
<name>A0AAV2SC49_MEGNR</name>
<dbReference type="EMBL" id="CAXKWB010051097">
    <property type="protein sequence ID" value="CAL4170892.1"/>
    <property type="molecule type" value="Genomic_DNA"/>
</dbReference>
<comment type="caution">
    <text evidence="2">The sequence shown here is derived from an EMBL/GenBank/DDBJ whole genome shotgun (WGS) entry which is preliminary data.</text>
</comment>
<evidence type="ECO:0000313" key="3">
    <source>
        <dbReference type="Proteomes" id="UP001497623"/>
    </source>
</evidence>
<keyword evidence="3" id="KW-1185">Reference proteome</keyword>
<reference evidence="2 3" key="1">
    <citation type="submission" date="2024-05" db="EMBL/GenBank/DDBJ databases">
        <authorList>
            <person name="Wallberg A."/>
        </authorList>
    </citation>
    <scope>NUCLEOTIDE SEQUENCE [LARGE SCALE GENOMIC DNA]</scope>
</reference>